<keyword evidence="2" id="KW-0732">Signal</keyword>
<dbReference type="Proteomes" id="UP000580043">
    <property type="component" value="Unassembled WGS sequence"/>
</dbReference>
<dbReference type="EMBL" id="JABBGA010000019">
    <property type="protein sequence ID" value="NML27849.1"/>
    <property type="molecule type" value="Genomic_DNA"/>
</dbReference>
<evidence type="ECO:0000313" key="4">
    <source>
        <dbReference type="Proteomes" id="UP000580043"/>
    </source>
</evidence>
<gene>
    <name evidence="3" type="ORF">HHL15_19000</name>
</gene>
<reference evidence="3 4" key="1">
    <citation type="submission" date="2020-04" db="EMBL/GenBank/DDBJ databases">
        <title>Zoogloea sp. G-4-1-14 isolated from soil.</title>
        <authorList>
            <person name="Dahal R.H."/>
        </authorList>
    </citation>
    <scope>NUCLEOTIDE SEQUENCE [LARGE SCALE GENOMIC DNA]</scope>
    <source>
        <strain evidence="3 4">G-4-1-14</strain>
    </source>
</reference>
<dbReference type="RefSeq" id="WP_169147384.1">
    <property type="nucleotide sequence ID" value="NZ_JABBGA010000019.1"/>
</dbReference>
<feature type="region of interest" description="Disordered" evidence="1">
    <location>
        <begin position="27"/>
        <end position="48"/>
    </location>
</feature>
<feature type="compositionally biased region" description="Polar residues" evidence="1">
    <location>
        <begin position="38"/>
        <end position="47"/>
    </location>
</feature>
<feature type="signal peptide" evidence="2">
    <location>
        <begin position="1"/>
        <end position="22"/>
    </location>
</feature>
<evidence type="ECO:0000256" key="2">
    <source>
        <dbReference type="SAM" id="SignalP"/>
    </source>
</evidence>
<sequence length="358" mass="37183">MYTNKIPFAIGALACAMLTACGGGGGGGSSTAAGSGTQTPAAPSPSETEIAITGDNTSQVASLGHLVVGNGLSLSAVAGETLVGAALSSGPEVRVPSLVDLTFRAIDHALDRTSSTSTTTPVGAFTGGETVNCSVSGNYVITTESSQPINVSSGDKSNVRYNNCVEQGVTITGSISIVINEASGLFESEQAIKATTTFSNLQYRYESSSTSMNGTVQAYRKATSLSRGSGWVKSDGFTYDILRGEVKSVLKTTGLEVTFRDDSFETIYSITQTASANFPKLKGRFAVTTVQPLAQNPNGIIKSGSINLAGAGSKLMLSYLQPSSNSTPLVQYQPDTDNDGKYEVQTTTTYEAFITPLW</sequence>
<accession>A0A848G8T6</accession>
<organism evidence="3 4">
    <name type="scientific">Zoogloea dura</name>
    <dbReference type="NCBI Taxonomy" id="2728840"/>
    <lineage>
        <taxon>Bacteria</taxon>
        <taxon>Pseudomonadati</taxon>
        <taxon>Pseudomonadota</taxon>
        <taxon>Betaproteobacteria</taxon>
        <taxon>Rhodocyclales</taxon>
        <taxon>Zoogloeaceae</taxon>
        <taxon>Zoogloea</taxon>
    </lineage>
</organism>
<evidence type="ECO:0000256" key="1">
    <source>
        <dbReference type="SAM" id="MobiDB-lite"/>
    </source>
</evidence>
<dbReference type="AlphaFoldDB" id="A0A848G8T6"/>
<dbReference type="PROSITE" id="PS51257">
    <property type="entry name" value="PROKAR_LIPOPROTEIN"/>
    <property type="match status" value="1"/>
</dbReference>
<name>A0A848G8T6_9RHOO</name>
<protein>
    <recommendedName>
        <fullName evidence="5">Lipoprotein</fullName>
    </recommendedName>
</protein>
<comment type="caution">
    <text evidence="3">The sequence shown here is derived from an EMBL/GenBank/DDBJ whole genome shotgun (WGS) entry which is preliminary data.</text>
</comment>
<evidence type="ECO:0000313" key="3">
    <source>
        <dbReference type="EMBL" id="NML27849.1"/>
    </source>
</evidence>
<evidence type="ECO:0008006" key="5">
    <source>
        <dbReference type="Google" id="ProtNLM"/>
    </source>
</evidence>
<proteinExistence type="predicted"/>
<feature type="chain" id="PRO_5032712895" description="Lipoprotein" evidence="2">
    <location>
        <begin position="23"/>
        <end position="358"/>
    </location>
</feature>
<keyword evidence="4" id="KW-1185">Reference proteome</keyword>